<dbReference type="InterPro" id="IPR007111">
    <property type="entry name" value="NACHT_NTPase"/>
</dbReference>
<dbReference type="RefSeq" id="WP_091627530.1">
    <property type="nucleotide sequence ID" value="NZ_FOEF01000024.1"/>
</dbReference>
<evidence type="ECO:0000259" key="3">
    <source>
        <dbReference type="PROSITE" id="PS50943"/>
    </source>
</evidence>
<evidence type="ECO:0000256" key="1">
    <source>
        <dbReference type="SAM" id="MobiDB-lite"/>
    </source>
</evidence>
<dbReference type="CDD" id="cd00093">
    <property type="entry name" value="HTH_XRE"/>
    <property type="match status" value="1"/>
</dbReference>
<dbReference type="InterPro" id="IPR001387">
    <property type="entry name" value="Cro/C1-type_HTH"/>
</dbReference>
<reference evidence="4 5" key="1">
    <citation type="submission" date="2016-10" db="EMBL/GenBank/DDBJ databases">
        <authorList>
            <person name="de Groot N.N."/>
        </authorList>
    </citation>
    <scope>NUCLEOTIDE SEQUENCE [LARGE SCALE GENOMIC DNA]</scope>
    <source>
        <strain evidence="4 5">DSM 44993</strain>
    </source>
</reference>
<dbReference type="Pfam" id="PF13560">
    <property type="entry name" value="HTH_31"/>
    <property type="match status" value="1"/>
</dbReference>
<dbReference type="SMART" id="SM00530">
    <property type="entry name" value="HTH_XRE"/>
    <property type="match status" value="1"/>
</dbReference>
<feature type="transmembrane region" description="Helical" evidence="2">
    <location>
        <begin position="642"/>
        <end position="668"/>
    </location>
</feature>
<evidence type="ECO:0000313" key="4">
    <source>
        <dbReference type="EMBL" id="SEP53137.1"/>
    </source>
</evidence>
<dbReference type="Gene3D" id="3.40.50.300">
    <property type="entry name" value="P-loop containing nucleotide triphosphate hydrolases"/>
    <property type="match status" value="1"/>
</dbReference>
<dbReference type="GO" id="GO:0003677">
    <property type="term" value="F:DNA binding"/>
    <property type="evidence" value="ECO:0007669"/>
    <property type="project" value="InterPro"/>
</dbReference>
<dbReference type="PROSITE" id="PS50943">
    <property type="entry name" value="HTH_CROC1"/>
    <property type="match status" value="1"/>
</dbReference>
<keyword evidence="2" id="KW-1133">Transmembrane helix</keyword>
<organism evidence="4 5">
    <name type="scientific">Amycolatopsis saalfeldensis</name>
    <dbReference type="NCBI Taxonomy" id="394193"/>
    <lineage>
        <taxon>Bacteria</taxon>
        <taxon>Bacillati</taxon>
        <taxon>Actinomycetota</taxon>
        <taxon>Actinomycetes</taxon>
        <taxon>Pseudonocardiales</taxon>
        <taxon>Pseudonocardiaceae</taxon>
        <taxon>Amycolatopsis</taxon>
    </lineage>
</organism>
<keyword evidence="5" id="KW-1185">Reference proteome</keyword>
<dbReference type="Pfam" id="PF05729">
    <property type="entry name" value="NACHT"/>
    <property type="match status" value="1"/>
</dbReference>
<name>A0A1H8YLT7_9PSEU</name>
<feature type="transmembrane region" description="Helical" evidence="2">
    <location>
        <begin position="503"/>
        <end position="531"/>
    </location>
</feature>
<dbReference type="SUPFAM" id="SSF52540">
    <property type="entry name" value="P-loop containing nucleoside triphosphate hydrolases"/>
    <property type="match status" value="1"/>
</dbReference>
<accession>A0A1H8YLT7</accession>
<dbReference type="EMBL" id="FOEF01000024">
    <property type="protein sequence ID" value="SEP53137.1"/>
    <property type="molecule type" value="Genomic_DNA"/>
</dbReference>
<dbReference type="Proteomes" id="UP000198582">
    <property type="component" value="Unassembled WGS sequence"/>
</dbReference>
<gene>
    <name evidence="4" type="ORF">SAMN04489732_124108</name>
</gene>
<feature type="transmembrane region" description="Helical" evidence="2">
    <location>
        <begin position="588"/>
        <end position="612"/>
    </location>
</feature>
<feature type="transmembrane region" description="Helical" evidence="2">
    <location>
        <begin position="680"/>
        <end position="706"/>
    </location>
</feature>
<keyword evidence="2" id="KW-0472">Membrane</keyword>
<dbReference type="Gene3D" id="1.10.260.40">
    <property type="entry name" value="lambda repressor-like DNA-binding domains"/>
    <property type="match status" value="1"/>
</dbReference>
<dbReference type="InterPro" id="IPR027417">
    <property type="entry name" value="P-loop_NTPase"/>
</dbReference>
<dbReference type="SUPFAM" id="SSF47413">
    <property type="entry name" value="lambda repressor-like DNA-binding domains"/>
    <property type="match status" value="1"/>
</dbReference>
<protein>
    <submittedName>
        <fullName evidence="4">NACHT domain-containing protein</fullName>
    </submittedName>
</protein>
<evidence type="ECO:0000313" key="5">
    <source>
        <dbReference type="Proteomes" id="UP000198582"/>
    </source>
</evidence>
<sequence length="758" mass="80735">MTTQFGVLLRQLRRQAGMTQEQLAERSGVGVRTIRGFETGERADPRVATVRLLADAVDLAPADRDDLLLAAAAGRAPRADPPARDGTGPSVTPGDRGPVPDALAGTADQLARAVAGRWRREAEQRQLADPFPLPVGWRPVPERLTDHWANIRRAPAGADPGPLDLTGELERIVEVYRRIPSGRLVVLGRAGSGKTVLTLRFVLDLLADRARDGAVPVIFGLGSWNPATTPLREWLTGRLLREFPGLAAPGPSGSTLAAALVEADGILPVLDGFDEIADGLHRAALEALNTTTLPLLLTSRPAEYAAAVAGTDVLTSAAGVELTDLTRTDVVNYLPRTARKDPAGTVWDPVLAELRAQRPTPAGANLGAVLTTPLMVMLARTSYSDTPGRDPAELLDTGRFATPEAIEDHLLDSFIPTVYRYQPDNRPTGQRRRWELDRVQHWLGYLATHLDRLGTRDLAWWQLNSTLRRSSRVLAAGIVAALAIGLVDSLVDSLVDGIAGGLLAALVNGFTVGPAFALAHGILVVSGRTAVEPSRVRMRLLRGTGDARARFGPRFAAGLLGGLLFGFGDGMVSGLMNAALFDFGDGPVSGLINGLVFGPVFGLAAGLVFGFVSWAESPLDIGSAANPVDLLNADRTTVVFQLLLWVPVFGVAVGFGTIGVIGLARGFLGPFVFGLDDALALGLASGLGGGLGYALCFTAWGQWVVFSRLWLPLTGRLPWGVTAFLDDAYQRGVLRQSGAVYQFRHARLQDRLCQVFET</sequence>
<feature type="transmembrane region" description="Helical" evidence="2">
    <location>
        <begin position="473"/>
        <end position="491"/>
    </location>
</feature>
<dbReference type="AlphaFoldDB" id="A0A1H8YLT7"/>
<dbReference type="InterPro" id="IPR010982">
    <property type="entry name" value="Lambda_DNA-bd_dom_sf"/>
</dbReference>
<keyword evidence="2" id="KW-0812">Transmembrane</keyword>
<dbReference type="OrthoDB" id="419058at2"/>
<proteinExistence type="predicted"/>
<feature type="region of interest" description="Disordered" evidence="1">
    <location>
        <begin position="73"/>
        <end position="102"/>
    </location>
</feature>
<dbReference type="STRING" id="394193.SAMN04489732_124108"/>
<evidence type="ECO:0000256" key="2">
    <source>
        <dbReference type="SAM" id="Phobius"/>
    </source>
</evidence>
<feature type="domain" description="HTH cro/C1-type" evidence="3">
    <location>
        <begin position="9"/>
        <end position="64"/>
    </location>
</feature>